<name>A0AAE1N842_9FABA</name>
<evidence type="ECO:0000313" key="4">
    <source>
        <dbReference type="Proteomes" id="UP001293593"/>
    </source>
</evidence>
<dbReference type="InterPro" id="IPR025558">
    <property type="entry name" value="DUF4283"/>
</dbReference>
<dbReference type="EMBL" id="JAWXYG010000001">
    <property type="protein sequence ID" value="KAK4285165.1"/>
    <property type="molecule type" value="Genomic_DNA"/>
</dbReference>
<dbReference type="InterPro" id="IPR001878">
    <property type="entry name" value="Znf_CCHC"/>
</dbReference>
<dbReference type="InterPro" id="IPR040256">
    <property type="entry name" value="At4g02000-like"/>
</dbReference>
<protein>
    <recommendedName>
        <fullName evidence="2">CCHC-type domain-containing protein</fullName>
    </recommendedName>
</protein>
<evidence type="ECO:0000313" key="3">
    <source>
        <dbReference type="EMBL" id="KAK4285165.1"/>
    </source>
</evidence>
<dbReference type="GO" id="GO:0008270">
    <property type="term" value="F:zinc ion binding"/>
    <property type="evidence" value="ECO:0007669"/>
    <property type="project" value="UniProtKB-KW"/>
</dbReference>
<dbReference type="PANTHER" id="PTHR31286">
    <property type="entry name" value="GLYCINE-RICH CELL WALL STRUCTURAL PROTEIN 1.8-LIKE"/>
    <property type="match status" value="1"/>
</dbReference>
<comment type="caution">
    <text evidence="3">The sequence shown here is derived from an EMBL/GenBank/DDBJ whole genome shotgun (WGS) entry which is preliminary data.</text>
</comment>
<keyword evidence="1" id="KW-0479">Metal-binding</keyword>
<dbReference type="Pfam" id="PF14392">
    <property type="entry name" value="zf-CCHC_4"/>
    <property type="match status" value="1"/>
</dbReference>
<proteinExistence type="predicted"/>
<keyword evidence="1" id="KW-0862">Zinc</keyword>
<organism evidence="3 4">
    <name type="scientific">Acacia crassicarpa</name>
    <name type="common">northern wattle</name>
    <dbReference type="NCBI Taxonomy" id="499986"/>
    <lineage>
        <taxon>Eukaryota</taxon>
        <taxon>Viridiplantae</taxon>
        <taxon>Streptophyta</taxon>
        <taxon>Embryophyta</taxon>
        <taxon>Tracheophyta</taxon>
        <taxon>Spermatophyta</taxon>
        <taxon>Magnoliopsida</taxon>
        <taxon>eudicotyledons</taxon>
        <taxon>Gunneridae</taxon>
        <taxon>Pentapetalae</taxon>
        <taxon>rosids</taxon>
        <taxon>fabids</taxon>
        <taxon>Fabales</taxon>
        <taxon>Fabaceae</taxon>
        <taxon>Caesalpinioideae</taxon>
        <taxon>mimosoid clade</taxon>
        <taxon>Acacieae</taxon>
        <taxon>Acacia</taxon>
    </lineage>
</organism>
<accession>A0AAE1N842</accession>
<evidence type="ECO:0000256" key="1">
    <source>
        <dbReference type="PROSITE-ProRule" id="PRU00047"/>
    </source>
</evidence>
<feature type="domain" description="CCHC-type" evidence="2">
    <location>
        <begin position="201"/>
        <end position="216"/>
    </location>
</feature>
<gene>
    <name evidence="3" type="ORF">QN277_001900</name>
</gene>
<keyword evidence="1" id="KW-0863">Zinc-finger</keyword>
<sequence length="329" mass="38217">MAEERSSGSKRSKQVVLDLGRRFEKRGGTLVGKILTGKKLNVPTVVSMIKKGWQLDEEVDVHDLDRNHLVFLFRFDNSDDYARILKGRPWSIQGHLLNLQIWEDFMVLKDVDFRYAPFWLQFHGLPLEAFDGSNAKILGDAVGETVMYEKPVVDGKLVRSFIRVRALLLLDAPLTTGFWVPRKDKDPVWVTVRYERLQNFCYRCGRIGHKSCGCKDVNASNGDVDDSDFGNWLSTPMVRTFEDILEVCKEKWEEAEFVGKKNQNFRFRRNLMPAEKDTQVGKKLLQEEYSPEEYSPEQSDLENWNDWNSRVYTQLPADTLESEGLWPWP</sequence>
<evidence type="ECO:0000259" key="2">
    <source>
        <dbReference type="PROSITE" id="PS50158"/>
    </source>
</evidence>
<dbReference type="PANTHER" id="PTHR31286:SF167">
    <property type="entry name" value="OS09G0268800 PROTEIN"/>
    <property type="match status" value="1"/>
</dbReference>
<dbReference type="AlphaFoldDB" id="A0AAE1N842"/>
<reference evidence="3" key="1">
    <citation type="submission" date="2023-10" db="EMBL/GenBank/DDBJ databases">
        <title>Chromosome-level genome of the transformable northern wattle, Acacia crassicarpa.</title>
        <authorList>
            <person name="Massaro I."/>
            <person name="Sinha N.R."/>
            <person name="Poethig S."/>
            <person name="Leichty A.R."/>
        </authorList>
    </citation>
    <scope>NUCLEOTIDE SEQUENCE</scope>
    <source>
        <strain evidence="3">Acra3RX</strain>
        <tissue evidence="3">Leaf</tissue>
    </source>
</reference>
<dbReference type="InterPro" id="IPR025836">
    <property type="entry name" value="Zn_knuckle_CX2CX4HX4C"/>
</dbReference>
<dbReference type="GO" id="GO:0003676">
    <property type="term" value="F:nucleic acid binding"/>
    <property type="evidence" value="ECO:0007669"/>
    <property type="project" value="InterPro"/>
</dbReference>
<dbReference type="Proteomes" id="UP001293593">
    <property type="component" value="Unassembled WGS sequence"/>
</dbReference>
<keyword evidence="4" id="KW-1185">Reference proteome</keyword>
<dbReference type="Pfam" id="PF14111">
    <property type="entry name" value="DUF4283"/>
    <property type="match status" value="1"/>
</dbReference>
<dbReference type="PROSITE" id="PS50158">
    <property type="entry name" value="ZF_CCHC"/>
    <property type="match status" value="1"/>
</dbReference>